<reference evidence="4 5" key="1">
    <citation type="submission" date="2014-07" db="EMBL/GenBank/DDBJ databases">
        <authorList>
            <person name="Urmite Genomes Urmite Genomes"/>
        </authorList>
    </citation>
    <scope>NUCLEOTIDE SEQUENCE [LARGE SCALE GENOMIC DNA]</scope>
    <source>
        <strain evidence="4 5">20_BN</strain>
    </source>
</reference>
<dbReference type="Proteomes" id="UP000053902">
    <property type="component" value="Unassembled WGS sequence"/>
</dbReference>
<dbReference type="PROSITE" id="PS51186">
    <property type="entry name" value="GNAT"/>
    <property type="match status" value="1"/>
</dbReference>
<dbReference type="InterPro" id="IPR000182">
    <property type="entry name" value="GNAT_dom"/>
</dbReference>
<evidence type="ECO:0000259" key="3">
    <source>
        <dbReference type="PROSITE" id="PS51186"/>
    </source>
</evidence>
<organism evidence="4 5">
    <name type="scientific">Pseudomonas saudiphocaensis</name>
    <dbReference type="NCBI Taxonomy" id="1499686"/>
    <lineage>
        <taxon>Bacteria</taxon>
        <taxon>Pseudomonadati</taxon>
        <taxon>Pseudomonadota</taxon>
        <taxon>Gammaproteobacteria</taxon>
        <taxon>Pseudomonadales</taxon>
        <taxon>Pseudomonadaceae</taxon>
        <taxon>Pseudomonas</taxon>
    </lineage>
</organism>
<keyword evidence="5" id="KW-1185">Reference proteome</keyword>
<dbReference type="eggNOG" id="COG0456">
    <property type="taxonomic scope" value="Bacteria"/>
</dbReference>
<dbReference type="GO" id="GO:0016747">
    <property type="term" value="F:acyltransferase activity, transferring groups other than amino-acyl groups"/>
    <property type="evidence" value="ECO:0007669"/>
    <property type="project" value="InterPro"/>
</dbReference>
<dbReference type="InterPro" id="IPR016181">
    <property type="entry name" value="Acyl_CoA_acyltransferase"/>
</dbReference>
<dbReference type="CDD" id="cd04301">
    <property type="entry name" value="NAT_SF"/>
    <property type="match status" value="1"/>
</dbReference>
<protein>
    <submittedName>
        <fullName evidence="4">Acetyltransferase</fullName>
    </submittedName>
</protein>
<dbReference type="SUPFAM" id="SSF55729">
    <property type="entry name" value="Acyl-CoA N-acyltransferases (Nat)"/>
    <property type="match status" value="1"/>
</dbReference>
<dbReference type="NCBIfam" id="NF007853">
    <property type="entry name" value="PRK10562.1"/>
    <property type="match status" value="1"/>
</dbReference>
<dbReference type="Pfam" id="PF13508">
    <property type="entry name" value="Acetyltransf_7"/>
    <property type="match status" value="1"/>
</dbReference>
<dbReference type="OrthoDB" id="9789605at2"/>
<proteinExistence type="predicted"/>
<evidence type="ECO:0000256" key="2">
    <source>
        <dbReference type="ARBA" id="ARBA00023315"/>
    </source>
</evidence>
<gene>
    <name evidence="4" type="ORF">BN1079_01840</name>
</gene>
<dbReference type="RefSeq" id="WP_037023781.1">
    <property type="nucleotide sequence ID" value="NZ_CCSF01000001.1"/>
</dbReference>
<dbReference type="PANTHER" id="PTHR43800">
    <property type="entry name" value="PEPTIDYL-LYSINE N-ACETYLTRANSFERASE YJAB"/>
    <property type="match status" value="1"/>
</dbReference>
<dbReference type="HOGENOM" id="CLU_013985_21_2_6"/>
<accession>A0A078LW49</accession>
<evidence type="ECO:0000313" key="5">
    <source>
        <dbReference type="Proteomes" id="UP000053902"/>
    </source>
</evidence>
<dbReference type="STRING" id="1499686.BN1079_01840"/>
<dbReference type="Gene3D" id="3.40.630.30">
    <property type="match status" value="1"/>
</dbReference>
<evidence type="ECO:0000313" key="4">
    <source>
        <dbReference type="EMBL" id="CDZ94517.1"/>
    </source>
</evidence>
<evidence type="ECO:0000256" key="1">
    <source>
        <dbReference type="ARBA" id="ARBA00022679"/>
    </source>
</evidence>
<dbReference type="PANTHER" id="PTHR43800:SF1">
    <property type="entry name" value="PEPTIDYL-LYSINE N-ACETYLTRANSFERASE YJAB"/>
    <property type="match status" value="1"/>
</dbReference>
<keyword evidence="1 4" id="KW-0808">Transferase</keyword>
<feature type="domain" description="N-acetyltransferase" evidence="3">
    <location>
        <begin position="1"/>
        <end position="142"/>
    </location>
</feature>
<sequence length="143" mass="15923">MIRAFTESDIEDVLDVWLSASLKAHDFIAPDFWRSQLENMRSTYIPASEVYVYESGSTVIGFYALLENKLAAIFVAPDLQGTGIGKLLLSHAKFKRDALDLSVYKANSKSIGFYKSQGFRIAQESVDAATGHEEYLMRWGGSA</sequence>
<name>A0A078LW49_9PSED</name>
<keyword evidence="2" id="KW-0012">Acyltransferase</keyword>
<dbReference type="EMBL" id="CCSF01000001">
    <property type="protein sequence ID" value="CDZ94517.1"/>
    <property type="molecule type" value="Genomic_DNA"/>
</dbReference>
<dbReference type="AlphaFoldDB" id="A0A078LW49"/>